<dbReference type="OrthoDB" id="2914098at2"/>
<organism evidence="1 2">
    <name type="scientific">Salinibacillus kushneri</name>
    <dbReference type="NCBI Taxonomy" id="237682"/>
    <lineage>
        <taxon>Bacteria</taxon>
        <taxon>Bacillati</taxon>
        <taxon>Bacillota</taxon>
        <taxon>Bacilli</taxon>
        <taxon>Bacillales</taxon>
        <taxon>Bacillaceae</taxon>
        <taxon>Salinibacillus</taxon>
    </lineage>
</organism>
<evidence type="ECO:0000313" key="2">
    <source>
        <dbReference type="Proteomes" id="UP000199095"/>
    </source>
</evidence>
<sequence>MDNKGYFGKTKENEIVEFNNGDYMLMIARFRRINWSASKKDAQYQYFFYAIDKRLNTWERDTLDTIVREIAFESYEVLTDNLFPILSEYILINEAIYECLKLVEKLNPIYLNKE</sequence>
<protein>
    <submittedName>
        <fullName evidence="1">Uncharacterized protein</fullName>
    </submittedName>
</protein>
<keyword evidence="2" id="KW-1185">Reference proteome</keyword>
<proteinExistence type="predicted"/>
<dbReference type="AlphaFoldDB" id="A0A1I0A474"/>
<name>A0A1I0A474_9BACI</name>
<dbReference type="EMBL" id="FOHJ01000002">
    <property type="protein sequence ID" value="SES88871.1"/>
    <property type="molecule type" value="Genomic_DNA"/>
</dbReference>
<accession>A0A1I0A474</accession>
<evidence type="ECO:0000313" key="1">
    <source>
        <dbReference type="EMBL" id="SES88871.1"/>
    </source>
</evidence>
<dbReference type="RefSeq" id="WP_093131691.1">
    <property type="nucleotide sequence ID" value="NZ_FOHJ01000002.1"/>
</dbReference>
<dbReference type="STRING" id="237682.SAMN05421676_10228"/>
<dbReference type="Proteomes" id="UP000199095">
    <property type="component" value="Unassembled WGS sequence"/>
</dbReference>
<reference evidence="2" key="1">
    <citation type="submission" date="2016-10" db="EMBL/GenBank/DDBJ databases">
        <authorList>
            <person name="Varghese N."/>
            <person name="Submissions S."/>
        </authorList>
    </citation>
    <scope>NUCLEOTIDE SEQUENCE [LARGE SCALE GENOMIC DNA]</scope>
    <source>
        <strain evidence="2">CGMCC 1.3566</strain>
    </source>
</reference>
<gene>
    <name evidence="1" type="ORF">SAMN05421676_10228</name>
</gene>